<keyword evidence="2" id="KW-1185">Reference proteome</keyword>
<sequence>MPLSHTQYVKLQTVNAVCGILYRYKNRPMGVRGKQSNKQDDEELRFIHKYSGAQ</sequence>
<evidence type="ECO:0000313" key="2">
    <source>
        <dbReference type="Proteomes" id="UP000499080"/>
    </source>
</evidence>
<dbReference type="AlphaFoldDB" id="A0A4Y2QWX4"/>
<accession>A0A4Y2QWX4</accession>
<dbReference type="Proteomes" id="UP000499080">
    <property type="component" value="Unassembled WGS sequence"/>
</dbReference>
<reference evidence="1 2" key="1">
    <citation type="journal article" date="2019" name="Sci. Rep.">
        <title>Orb-weaving spider Araneus ventricosus genome elucidates the spidroin gene catalogue.</title>
        <authorList>
            <person name="Kono N."/>
            <person name="Nakamura H."/>
            <person name="Ohtoshi R."/>
            <person name="Moran D.A.P."/>
            <person name="Shinohara A."/>
            <person name="Yoshida Y."/>
            <person name="Fujiwara M."/>
            <person name="Mori M."/>
            <person name="Tomita M."/>
            <person name="Arakawa K."/>
        </authorList>
    </citation>
    <scope>NUCLEOTIDE SEQUENCE [LARGE SCALE GENOMIC DNA]</scope>
</reference>
<dbReference type="EMBL" id="BGPR01141105">
    <property type="protein sequence ID" value="GBN67883.1"/>
    <property type="molecule type" value="Genomic_DNA"/>
</dbReference>
<feature type="non-terminal residue" evidence="1">
    <location>
        <position position="54"/>
    </location>
</feature>
<gene>
    <name evidence="1" type="ORF">AVEN_222649_1</name>
</gene>
<protein>
    <submittedName>
        <fullName evidence="1">Uncharacterized protein</fullName>
    </submittedName>
</protein>
<organism evidence="1 2">
    <name type="scientific">Araneus ventricosus</name>
    <name type="common">Orbweaver spider</name>
    <name type="synonym">Epeira ventricosa</name>
    <dbReference type="NCBI Taxonomy" id="182803"/>
    <lineage>
        <taxon>Eukaryota</taxon>
        <taxon>Metazoa</taxon>
        <taxon>Ecdysozoa</taxon>
        <taxon>Arthropoda</taxon>
        <taxon>Chelicerata</taxon>
        <taxon>Arachnida</taxon>
        <taxon>Araneae</taxon>
        <taxon>Araneomorphae</taxon>
        <taxon>Entelegynae</taxon>
        <taxon>Araneoidea</taxon>
        <taxon>Araneidae</taxon>
        <taxon>Araneus</taxon>
    </lineage>
</organism>
<comment type="caution">
    <text evidence="1">The sequence shown here is derived from an EMBL/GenBank/DDBJ whole genome shotgun (WGS) entry which is preliminary data.</text>
</comment>
<name>A0A4Y2QWX4_ARAVE</name>
<proteinExistence type="predicted"/>
<evidence type="ECO:0000313" key="1">
    <source>
        <dbReference type="EMBL" id="GBN67883.1"/>
    </source>
</evidence>